<reference evidence="1 3" key="1">
    <citation type="journal article" date="2018" name="Front. Microbiol.">
        <title>Hydrolytic Capabilities as a Key to Environmental Success: Chitinolytic and Cellulolytic Acidobacteria From Acidic Sub-arctic Soils and Boreal Peatlands.</title>
        <authorList>
            <person name="Belova S.E."/>
            <person name="Ravin N.V."/>
            <person name="Pankratov T.A."/>
            <person name="Rakitin A.L."/>
            <person name="Ivanova A.A."/>
            <person name="Beletsky A.V."/>
            <person name="Mardanov A.V."/>
            <person name="Sinninghe Damste J.S."/>
            <person name="Dedysh S.N."/>
        </authorList>
    </citation>
    <scope>NUCLEOTIDE SEQUENCE [LARGE SCALE GENOMIC DNA]</scope>
    <source>
        <strain evidence="1 3">SBC82</strain>
        <plasmid evidence="3">pacpol3</plasmid>
        <plasmid evidence="2">pACPOL3</plasmid>
        <plasmid evidence="1">pACPOL4</plasmid>
        <plasmid evidence="3">pacpol4</plasmid>
    </source>
</reference>
<dbReference type="AlphaFoldDB" id="A0A2Z5GCH7"/>
<evidence type="ECO:0000313" key="2">
    <source>
        <dbReference type="EMBL" id="AXC16347.1"/>
    </source>
</evidence>
<accession>A0A2Z5GCH7</accession>
<protein>
    <submittedName>
        <fullName evidence="1">Uncharacterized protein</fullName>
    </submittedName>
</protein>
<dbReference type="EMBL" id="CP030843">
    <property type="protein sequence ID" value="AXC16325.1"/>
    <property type="molecule type" value="Genomic_DNA"/>
</dbReference>
<dbReference type="Proteomes" id="UP000253606">
    <property type="component" value="Plasmid pACPOL4"/>
</dbReference>
<sequence length="38" mass="4267">MKLLPAQIANDAVDEASPKIEASRLQVPFTWSFPVRHC</sequence>
<dbReference type="KEGG" id="abas:ACPOL_7133"/>
<dbReference type="EMBL" id="CP030844">
    <property type="protein sequence ID" value="AXC16347.1"/>
    <property type="molecule type" value="Genomic_DNA"/>
</dbReference>
<geneLocation type="plasmid" evidence="1">
    <name>pACPOL4</name>
</geneLocation>
<dbReference type="Proteomes" id="UP000253606">
    <property type="component" value="Plasmid pACPOL3"/>
</dbReference>
<geneLocation type="plasmid" evidence="2">
    <name>pACPOL3</name>
</geneLocation>
<keyword evidence="1" id="KW-0614">Plasmid</keyword>
<proteinExistence type="predicted"/>
<dbReference type="KEGG" id="abas:ACPOL_7155"/>
<geneLocation type="plasmid" evidence="3">
    <name>pacpol4</name>
</geneLocation>
<keyword evidence="3" id="KW-1185">Reference proteome</keyword>
<evidence type="ECO:0000313" key="3">
    <source>
        <dbReference type="Proteomes" id="UP000253606"/>
    </source>
</evidence>
<organism evidence="1 3">
    <name type="scientific">Acidisarcina polymorpha</name>
    <dbReference type="NCBI Taxonomy" id="2211140"/>
    <lineage>
        <taxon>Bacteria</taxon>
        <taxon>Pseudomonadati</taxon>
        <taxon>Acidobacteriota</taxon>
        <taxon>Terriglobia</taxon>
        <taxon>Terriglobales</taxon>
        <taxon>Acidobacteriaceae</taxon>
        <taxon>Acidisarcina</taxon>
    </lineage>
</organism>
<evidence type="ECO:0000313" key="1">
    <source>
        <dbReference type="EMBL" id="AXC16325.1"/>
    </source>
</evidence>
<geneLocation type="plasmid" evidence="3">
    <name>pacpol3</name>
</geneLocation>
<gene>
    <name evidence="1" type="ORF">ACPOL_7133</name>
    <name evidence="2" type="ORF">ACPOL_7155</name>
</gene>
<name>A0A2Z5GCH7_9BACT</name>